<name>A0A485BIY7_RAOPL</name>
<dbReference type="EMBL" id="CAADJE010000024">
    <property type="protein sequence ID" value="VFS71548.1"/>
    <property type="molecule type" value="Genomic_DNA"/>
</dbReference>
<dbReference type="SUPFAM" id="SSF48557">
    <property type="entry name" value="L-aspartase-like"/>
    <property type="match status" value="1"/>
</dbReference>
<dbReference type="EC" id="4.3.2.1" evidence="1"/>
<proteinExistence type="predicted"/>
<dbReference type="GO" id="GO:0004056">
    <property type="term" value="F:argininosuccinate lyase activity"/>
    <property type="evidence" value="ECO:0007669"/>
    <property type="project" value="UniProtKB-EC"/>
</dbReference>
<organism evidence="1 2">
    <name type="scientific">Raoultella planticola</name>
    <name type="common">Klebsiella planticola</name>
    <dbReference type="NCBI Taxonomy" id="575"/>
    <lineage>
        <taxon>Bacteria</taxon>
        <taxon>Pseudomonadati</taxon>
        <taxon>Pseudomonadota</taxon>
        <taxon>Gammaproteobacteria</taxon>
        <taxon>Enterobacterales</taxon>
        <taxon>Enterobacteriaceae</taxon>
        <taxon>Klebsiella/Raoultella group</taxon>
        <taxon>Raoultella</taxon>
    </lineage>
</organism>
<reference evidence="1 2" key="1">
    <citation type="submission" date="2019-03" db="EMBL/GenBank/DDBJ databases">
        <authorList>
            <consortium name="Pathogen Informatics"/>
        </authorList>
    </citation>
    <scope>NUCLEOTIDE SEQUENCE [LARGE SCALE GENOMIC DNA]</scope>
    <source>
        <strain evidence="1 2">NCTC12998</strain>
    </source>
</reference>
<dbReference type="Proteomes" id="UP000345637">
    <property type="component" value="Unassembled WGS sequence"/>
</dbReference>
<evidence type="ECO:0000313" key="1">
    <source>
        <dbReference type="EMBL" id="VFS71548.1"/>
    </source>
</evidence>
<accession>A0A485BIY7</accession>
<dbReference type="Gene3D" id="1.20.200.10">
    <property type="entry name" value="Fumarase/aspartase (Central domain)"/>
    <property type="match status" value="1"/>
</dbReference>
<gene>
    <name evidence="1" type="primary">argH_2</name>
    <name evidence="1" type="ORF">NCTC12998_04117</name>
</gene>
<sequence length="62" mass="6622">MPRGKPLEDLALADLQKFSGVIADDVYPILSLQSCLDKRSAKGGVSPKQVAQAIADAKQRLV</sequence>
<dbReference type="AlphaFoldDB" id="A0A485BIY7"/>
<dbReference type="Gene3D" id="1.10.40.30">
    <property type="entry name" value="Fumarase/aspartase (C-terminal domain)"/>
    <property type="match status" value="1"/>
</dbReference>
<protein>
    <submittedName>
        <fullName evidence="1">Argininosuccinate lyase</fullName>
        <ecNumber evidence="1">4.3.2.1</ecNumber>
    </submittedName>
</protein>
<evidence type="ECO:0000313" key="2">
    <source>
        <dbReference type="Proteomes" id="UP000345637"/>
    </source>
</evidence>
<dbReference type="InterPro" id="IPR008948">
    <property type="entry name" value="L-Aspartase-like"/>
</dbReference>
<keyword evidence="1" id="KW-0456">Lyase</keyword>